<evidence type="ECO:0000313" key="5">
    <source>
        <dbReference type="EMBL" id="NGM15812.1"/>
    </source>
</evidence>
<dbReference type="GO" id="GO:0003700">
    <property type="term" value="F:DNA-binding transcription factor activity"/>
    <property type="evidence" value="ECO:0007669"/>
    <property type="project" value="InterPro"/>
</dbReference>
<accession>A0A6M1LC64</accession>
<dbReference type="SUPFAM" id="SSF46689">
    <property type="entry name" value="Homeodomain-like"/>
    <property type="match status" value="1"/>
</dbReference>
<dbReference type="InterPro" id="IPR009057">
    <property type="entry name" value="Homeodomain-like_sf"/>
</dbReference>
<keyword evidence="1" id="KW-0805">Transcription regulation</keyword>
<evidence type="ECO:0000313" key="6">
    <source>
        <dbReference type="Proteomes" id="UP000478148"/>
    </source>
</evidence>
<reference evidence="5 6" key="1">
    <citation type="submission" date="2020-02" db="EMBL/GenBank/DDBJ databases">
        <title>Draft Genome Sequence of Verrucosispora sp. Strain CWR15, Isolated from Gulf of Mexico Sponge.</title>
        <authorList>
            <person name="Kennedy S.J."/>
            <person name="Cella E."/>
            <person name="Azarian T."/>
            <person name="Baker B.J."/>
            <person name="Shaw L.N."/>
        </authorList>
    </citation>
    <scope>NUCLEOTIDE SEQUENCE [LARGE SCALE GENOMIC DNA]</scope>
    <source>
        <strain evidence="5 6">CWR15</strain>
    </source>
</reference>
<dbReference type="EMBL" id="SAIY01000011">
    <property type="protein sequence ID" value="NGM15812.1"/>
    <property type="molecule type" value="Genomic_DNA"/>
</dbReference>
<sequence length="326" mass="36273">MNPLLPCEVLDTSVLPPSDRFECWYEVIAREAAPTYVKSPHLADFKALAKRVSLGTVLLAELRYPTLDTIRSPRLVRRSQPDTYQLVLMTTGESVANQERTQSSVPQASFTLLDNSKPFTGTHYASGPTLASSISLVIPHQALPLHPDKVRTLLASSIGSDTGMAALLAQFVHRVAARPEEFAPSQAVTLGAIALDLAASTLAQRLAVQELLPVEVRERTLRTEIESFIEKNLGDTDLTPRSVAAAHHISLRMLHRLFASEQHTVAELIRLRRLARCQRDLTNPLLADRPIHRIAARWGFPAKAHFSRLFKSTFGMSPQEYRNLHR</sequence>
<dbReference type="GO" id="GO:0043565">
    <property type="term" value="F:sequence-specific DNA binding"/>
    <property type="evidence" value="ECO:0007669"/>
    <property type="project" value="InterPro"/>
</dbReference>
<dbReference type="PROSITE" id="PS01124">
    <property type="entry name" value="HTH_ARAC_FAMILY_2"/>
    <property type="match status" value="1"/>
</dbReference>
<evidence type="ECO:0000256" key="3">
    <source>
        <dbReference type="ARBA" id="ARBA00023163"/>
    </source>
</evidence>
<organism evidence="5 6">
    <name type="scientific">Verrucosispora sioxanthis</name>
    <dbReference type="NCBI Taxonomy" id="2499994"/>
    <lineage>
        <taxon>Bacteria</taxon>
        <taxon>Bacillati</taxon>
        <taxon>Actinomycetota</taxon>
        <taxon>Actinomycetes</taxon>
        <taxon>Micromonosporales</taxon>
        <taxon>Micromonosporaceae</taxon>
        <taxon>Micromonospora</taxon>
    </lineage>
</organism>
<dbReference type="PANTHER" id="PTHR43280:SF31">
    <property type="entry name" value="TRANSCRIPTIONAL REGULATORY PROTEIN"/>
    <property type="match status" value="1"/>
</dbReference>
<keyword evidence="3" id="KW-0804">Transcription</keyword>
<evidence type="ECO:0000256" key="2">
    <source>
        <dbReference type="ARBA" id="ARBA00023125"/>
    </source>
</evidence>
<feature type="domain" description="HTH araC/xylS-type" evidence="4">
    <location>
        <begin position="223"/>
        <end position="324"/>
    </location>
</feature>
<dbReference type="Proteomes" id="UP000478148">
    <property type="component" value="Unassembled WGS sequence"/>
</dbReference>
<dbReference type="Pfam" id="PF14525">
    <property type="entry name" value="AraC_binding_2"/>
    <property type="match status" value="1"/>
</dbReference>
<dbReference type="InterPro" id="IPR020449">
    <property type="entry name" value="Tscrpt_reg_AraC-type_HTH"/>
</dbReference>
<gene>
    <name evidence="5" type="ORF">ENC19_25850</name>
</gene>
<keyword evidence="6" id="KW-1185">Reference proteome</keyword>
<dbReference type="SMART" id="SM00342">
    <property type="entry name" value="HTH_ARAC"/>
    <property type="match status" value="1"/>
</dbReference>
<proteinExistence type="predicted"/>
<comment type="caution">
    <text evidence="5">The sequence shown here is derived from an EMBL/GenBank/DDBJ whole genome shotgun (WGS) entry which is preliminary data.</text>
</comment>
<dbReference type="RefSeq" id="WP_164449653.1">
    <property type="nucleotide sequence ID" value="NZ_SAIY01000011.1"/>
</dbReference>
<keyword evidence="2" id="KW-0238">DNA-binding</keyword>
<evidence type="ECO:0000259" key="4">
    <source>
        <dbReference type="PROSITE" id="PS01124"/>
    </source>
</evidence>
<dbReference type="InterPro" id="IPR035418">
    <property type="entry name" value="AraC-bd_2"/>
</dbReference>
<dbReference type="AlphaFoldDB" id="A0A6M1LC64"/>
<dbReference type="PRINTS" id="PR00032">
    <property type="entry name" value="HTHARAC"/>
</dbReference>
<dbReference type="Gene3D" id="1.10.10.60">
    <property type="entry name" value="Homeodomain-like"/>
    <property type="match status" value="1"/>
</dbReference>
<dbReference type="PANTHER" id="PTHR43280">
    <property type="entry name" value="ARAC-FAMILY TRANSCRIPTIONAL REGULATOR"/>
    <property type="match status" value="1"/>
</dbReference>
<dbReference type="Pfam" id="PF12833">
    <property type="entry name" value="HTH_18"/>
    <property type="match status" value="1"/>
</dbReference>
<dbReference type="InterPro" id="IPR018060">
    <property type="entry name" value="HTH_AraC"/>
</dbReference>
<protein>
    <submittedName>
        <fullName evidence="5">Helix-turn-helix domain-containing protein</fullName>
    </submittedName>
</protein>
<evidence type="ECO:0000256" key="1">
    <source>
        <dbReference type="ARBA" id="ARBA00023015"/>
    </source>
</evidence>
<name>A0A6M1LC64_9ACTN</name>